<dbReference type="EMBL" id="CP010429">
    <property type="protein sequence ID" value="AKD57082.1"/>
    <property type="molecule type" value="Genomic_DNA"/>
</dbReference>
<organism evidence="2 3">
    <name type="scientific">Spirosoma radiotolerans</name>
    <dbReference type="NCBI Taxonomy" id="1379870"/>
    <lineage>
        <taxon>Bacteria</taxon>
        <taxon>Pseudomonadati</taxon>
        <taxon>Bacteroidota</taxon>
        <taxon>Cytophagia</taxon>
        <taxon>Cytophagales</taxon>
        <taxon>Cytophagaceae</taxon>
        <taxon>Spirosoma</taxon>
    </lineage>
</organism>
<dbReference type="Proteomes" id="UP000033054">
    <property type="component" value="Chromosome"/>
</dbReference>
<dbReference type="HOGENOM" id="CLU_090976_1_0_10"/>
<dbReference type="AlphaFoldDB" id="A0A0E3V8U3"/>
<proteinExistence type="predicted"/>
<feature type="chain" id="PRO_5002413535" description="DUF1684 domain-containing protein" evidence="1">
    <location>
        <begin position="19"/>
        <end position="201"/>
    </location>
</feature>
<protein>
    <recommendedName>
        <fullName evidence="4">DUF1684 domain-containing protein</fullName>
    </recommendedName>
</protein>
<evidence type="ECO:0000256" key="1">
    <source>
        <dbReference type="SAM" id="SignalP"/>
    </source>
</evidence>
<name>A0A0E3V8U3_9BACT</name>
<evidence type="ECO:0008006" key="4">
    <source>
        <dbReference type="Google" id="ProtNLM"/>
    </source>
</evidence>
<dbReference type="InterPro" id="IPR012467">
    <property type="entry name" value="DUF1684"/>
</dbReference>
<dbReference type="PATRIC" id="fig|1379870.5.peg.4637"/>
<evidence type="ECO:0000313" key="2">
    <source>
        <dbReference type="EMBL" id="AKD57082.1"/>
    </source>
</evidence>
<accession>A0A0E3V8U3</accession>
<keyword evidence="3" id="KW-1185">Reference proteome</keyword>
<sequence length="201" mass="22646">MRLLLILLVCLFARVAMGQTPFAEALAKHRETYKKDLMASAGGPLTAEADLSYVQFYAADSTYRVTATVERIPNAEPFEMPTYNGKTRPHVAYALLSFMLQGKPQQLTLYRNLNVIRIPEYRDYLFLPFKDATSGQETYGGGRYLDLRTGDIQNGRVTLDFNKAYNPYCAFKEGYPCPIPPKNNLLTVPVEAGEKTFGKDH</sequence>
<dbReference type="PANTHER" id="PTHR41913">
    <property type="entry name" value="DUF1684 DOMAIN-CONTAINING PROTEIN"/>
    <property type="match status" value="1"/>
</dbReference>
<gene>
    <name evidence="2" type="ORF">SD10_21485</name>
</gene>
<feature type="signal peptide" evidence="1">
    <location>
        <begin position="1"/>
        <end position="18"/>
    </location>
</feature>
<keyword evidence="1" id="KW-0732">Signal</keyword>
<dbReference type="Pfam" id="PF07920">
    <property type="entry name" value="DUF1684"/>
    <property type="match status" value="1"/>
</dbReference>
<dbReference type="RefSeq" id="WP_046576631.1">
    <property type="nucleotide sequence ID" value="NZ_CP010429.1"/>
</dbReference>
<dbReference type="PANTHER" id="PTHR41913:SF1">
    <property type="entry name" value="DUF1684 DOMAIN-CONTAINING PROTEIN"/>
    <property type="match status" value="1"/>
</dbReference>
<reference evidence="2 3" key="1">
    <citation type="journal article" date="2014" name="Curr. Microbiol.">
        <title>Spirosoma radiotolerans sp. nov., a gamma-radiation-resistant bacterium isolated from gamma ray-irradiated soil.</title>
        <authorList>
            <person name="Lee J.J."/>
            <person name="Srinivasan S."/>
            <person name="Lim S."/>
            <person name="Joe M."/>
            <person name="Im S."/>
            <person name="Bae S.I."/>
            <person name="Park K.R."/>
            <person name="Han J.H."/>
            <person name="Park S.H."/>
            <person name="Joo B.M."/>
            <person name="Park S.J."/>
            <person name="Kim M.K."/>
        </authorList>
    </citation>
    <scope>NUCLEOTIDE SEQUENCE [LARGE SCALE GENOMIC DNA]</scope>
    <source>
        <strain evidence="2 3">DG5A</strain>
    </source>
</reference>
<evidence type="ECO:0000313" key="3">
    <source>
        <dbReference type="Proteomes" id="UP000033054"/>
    </source>
</evidence>
<dbReference type="OrthoDB" id="5493262at2"/>
<dbReference type="KEGG" id="srd:SD10_21485"/>